<dbReference type="PANTHER" id="PTHR47718">
    <property type="entry name" value="OS01G0519700 PROTEIN"/>
    <property type="match status" value="1"/>
</dbReference>
<dbReference type="PANTHER" id="PTHR47718:SF12">
    <property type="entry name" value="PROTEIN FAR1-RELATED SEQUENCE"/>
    <property type="match status" value="1"/>
</dbReference>
<accession>A0A9K3DIV3</accession>
<name>A0A9K3DIV3_HELAN</name>
<dbReference type="Gramene" id="mRNA:HanXRQr2_Chr17g0811781">
    <property type="protein sequence ID" value="mRNA:HanXRQr2_Chr17g0811781"/>
    <property type="gene ID" value="HanXRQr2_Chr17g0811781"/>
</dbReference>
<dbReference type="EMBL" id="MNCJ02000332">
    <property type="protein sequence ID" value="KAF5756195.1"/>
    <property type="molecule type" value="Genomic_DNA"/>
</dbReference>
<organism evidence="1 2">
    <name type="scientific">Helianthus annuus</name>
    <name type="common">Common sunflower</name>
    <dbReference type="NCBI Taxonomy" id="4232"/>
    <lineage>
        <taxon>Eukaryota</taxon>
        <taxon>Viridiplantae</taxon>
        <taxon>Streptophyta</taxon>
        <taxon>Embryophyta</taxon>
        <taxon>Tracheophyta</taxon>
        <taxon>Spermatophyta</taxon>
        <taxon>Magnoliopsida</taxon>
        <taxon>eudicotyledons</taxon>
        <taxon>Gunneridae</taxon>
        <taxon>Pentapetalae</taxon>
        <taxon>asterids</taxon>
        <taxon>campanulids</taxon>
        <taxon>Asterales</taxon>
        <taxon>Asteraceae</taxon>
        <taxon>Asteroideae</taxon>
        <taxon>Heliantheae alliance</taxon>
        <taxon>Heliantheae</taxon>
        <taxon>Helianthus</taxon>
    </lineage>
</organism>
<dbReference type="Proteomes" id="UP000215914">
    <property type="component" value="Unassembled WGS sequence"/>
</dbReference>
<protein>
    <submittedName>
        <fullName evidence="1">FHY3/FAR1 family protein</fullName>
    </submittedName>
</protein>
<evidence type="ECO:0000313" key="1">
    <source>
        <dbReference type="EMBL" id="KAF5756195.1"/>
    </source>
</evidence>
<reference evidence="1" key="2">
    <citation type="submission" date="2020-06" db="EMBL/GenBank/DDBJ databases">
        <title>Helianthus annuus Genome sequencing and assembly Release 2.</title>
        <authorList>
            <person name="Gouzy J."/>
            <person name="Langlade N."/>
            <person name="Munos S."/>
        </authorList>
    </citation>
    <scope>NUCLEOTIDE SEQUENCE</scope>
    <source>
        <tissue evidence="1">Leaves</tissue>
    </source>
</reference>
<keyword evidence="2" id="KW-1185">Reference proteome</keyword>
<dbReference type="AlphaFoldDB" id="A0A9K3DIV3"/>
<reference evidence="1" key="1">
    <citation type="journal article" date="2017" name="Nature">
        <title>The sunflower genome provides insights into oil metabolism, flowering and Asterid evolution.</title>
        <authorList>
            <person name="Badouin H."/>
            <person name="Gouzy J."/>
            <person name="Grassa C.J."/>
            <person name="Murat F."/>
            <person name="Staton S.E."/>
            <person name="Cottret L."/>
            <person name="Lelandais-Briere C."/>
            <person name="Owens G.L."/>
            <person name="Carrere S."/>
            <person name="Mayjonade B."/>
            <person name="Legrand L."/>
            <person name="Gill N."/>
            <person name="Kane N.C."/>
            <person name="Bowers J.E."/>
            <person name="Hubner S."/>
            <person name="Bellec A."/>
            <person name="Berard A."/>
            <person name="Berges H."/>
            <person name="Blanchet N."/>
            <person name="Boniface M.C."/>
            <person name="Brunel D."/>
            <person name="Catrice O."/>
            <person name="Chaidir N."/>
            <person name="Claudel C."/>
            <person name="Donnadieu C."/>
            <person name="Faraut T."/>
            <person name="Fievet G."/>
            <person name="Helmstetter N."/>
            <person name="King M."/>
            <person name="Knapp S.J."/>
            <person name="Lai Z."/>
            <person name="Le Paslier M.C."/>
            <person name="Lippi Y."/>
            <person name="Lorenzon L."/>
            <person name="Mandel J.R."/>
            <person name="Marage G."/>
            <person name="Marchand G."/>
            <person name="Marquand E."/>
            <person name="Bret-Mestries E."/>
            <person name="Morien E."/>
            <person name="Nambeesan S."/>
            <person name="Nguyen T."/>
            <person name="Pegot-Espagnet P."/>
            <person name="Pouilly N."/>
            <person name="Raftis F."/>
            <person name="Sallet E."/>
            <person name="Schiex T."/>
            <person name="Thomas J."/>
            <person name="Vandecasteele C."/>
            <person name="Vares D."/>
            <person name="Vear F."/>
            <person name="Vautrin S."/>
            <person name="Crespi M."/>
            <person name="Mangin B."/>
            <person name="Burke J.M."/>
            <person name="Salse J."/>
            <person name="Munos S."/>
            <person name="Vincourt P."/>
            <person name="Rieseberg L.H."/>
            <person name="Langlade N.B."/>
        </authorList>
    </citation>
    <scope>NUCLEOTIDE SEQUENCE</scope>
    <source>
        <tissue evidence="1">Leaves</tissue>
    </source>
</reference>
<comment type="caution">
    <text evidence="1">The sequence shown here is derived from an EMBL/GenBank/DDBJ whole genome shotgun (WGS) entry which is preliminary data.</text>
</comment>
<gene>
    <name evidence="1" type="ORF">HanXRQr2_Chr17g0811781</name>
</gene>
<proteinExistence type="predicted"/>
<sequence length="80" mass="9763">MRQAASVVYMGSLHRLCVWHIMKKLPSKVTLKTTPKSEHQLVWNIYIKLETFERRWAKLLEKYGLENHDWLRDMFNIKEF</sequence>
<evidence type="ECO:0000313" key="2">
    <source>
        <dbReference type="Proteomes" id="UP000215914"/>
    </source>
</evidence>